<dbReference type="AlphaFoldDB" id="A0ABD5YV21"/>
<protein>
    <submittedName>
        <fullName evidence="3">SRPBCC family protein</fullName>
    </submittedName>
</protein>
<gene>
    <name evidence="3" type="ORF">ACFQL7_25080</name>
</gene>
<name>A0ABD5YV21_9EURY</name>
<accession>A0ABD5YV21</accession>
<evidence type="ECO:0000256" key="1">
    <source>
        <dbReference type="ARBA" id="ARBA00006817"/>
    </source>
</evidence>
<proteinExistence type="inferred from homology"/>
<evidence type="ECO:0000313" key="4">
    <source>
        <dbReference type="Proteomes" id="UP001596417"/>
    </source>
</evidence>
<evidence type="ECO:0000259" key="2">
    <source>
        <dbReference type="Pfam" id="PF08327"/>
    </source>
</evidence>
<dbReference type="InterPro" id="IPR013538">
    <property type="entry name" value="ASHA1/2-like_C"/>
</dbReference>
<keyword evidence="4" id="KW-1185">Reference proteome</keyword>
<dbReference type="Gene3D" id="3.30.530.20">
    <property type="match status" value="1"/>
</dbReference>
<dbReference type="PANTHER" id="PTHR36929:SF5">
    <property type="entry name" value="BLR6751 PROTEIN"/>
    <property type="match status" value="1"/>
</dbReference>
<feature type="domain" description="Activator of Hsp90 ATPase homologue 1/2-like C-terminal" evidence="2">
    <location>
        <begin position="27"/>
        <end position="161"/>
    </location>
</feature>
<dbReference type="EMBL" id="JBHTAX010000005">
    <property type="protein sequence ID" value="MFC7192757.1"/>
    <property type="molecule type" value="Genomic_DNA"/>
</dbReference>
<organism evidence="3 4">
    <name type="scientific">Halocatena marina</name>
    <dbReference type="NCBI Taxonomy" id="2934937"/>
    <lineage>
        <taxon>Archaea</taxon>
        <taxon>Methanobacteriati</taxon>
        <taxon>Methanobacteriota</taxon>
        <taxon>Stenosarchaea group</taxon>
        <taxon>Halobacteria</taxon>
        <taxon>Halobacteriales</taxon>
        <taxon>Natronomonadaceae</taxon>
        <taxon>Halocatena</taxon>
    </lineage>
</organism>
<comment type="caution">
    <text evidence="3">The sequence shown here is derived from an EMBL/GenBank/DDBJ whole genome shotgun (WGS) entry which is preliminary data.</text>
</comment>
<reference evidence="3 4" key="1">
    <citation type="journal article" date="2019" name="Int. J. Syst. Evol. Microbiol.">
        <title>The Global Catalogue of Microorganisms (GCM) 10K type strain sequencing project: providing services to taxonomists for standard genome sequencing and annotation.</title>
        <authorList>
            <consortium name="The Broad Institute Genomics Platform"/>
            <consortium name="The Broad Institute Genome Sequencing Center for Infectious Disease"/>
            <person name="Wu L."/>
            <person name="Ma J."/>
        </authorList>
    </citation>
    <scope>NUCLEOTIDE SEQUENCE [LARGE SCALE GENOMIC DNA]</scope>
    <source>
        <strain evidence="3 4">RDMS1</strain>
    </source>
</reference>
<evidence type="ECO:0000313" key="3">
    <source>
        <dbReference type="EMBL" id="MFC7192757.1"/>
    </source>
</evidence>
<dbReference type="CDD" id="cd08894">
    <property type="entry name" value="SRPBCC_CalC_Aha1-like_1"/>
    <property type="match status" value="1"/>
</dbReference>
<dbReference type="SUPFAM" id="SSF55961">
    <property type="entry name" value="Bet v1-like"/>
    <property type="match status" value="1"/>
</dbReference>
<comment type="similarity">
    <text evidence="1">Belongs to the AHA1 family.</text>
</comment>
<dbReference type="Proteomes" id="UP001596417">
    <property type="component" value="Unassembled WGS sequence"/>
</dbReference>
<dbReference type="Pfam" id="PF08327">
    <property type="entry name" value="AHSA1"/>
    <property type="match status" value="1"/>
</dbReference>
<dbReference type="RefSeq" id="WP_264556726.1">
    <property type="nucleotide sequence ID" value="NZ_CP109981.1"/>
</dbReference>
<dbReference type="PANTHER" id="PTHR36929">
    <property type="entry name" value="ATTACHMENT SUBUNIT, PUTATIVE-RELATED"/>
    <property type="match status" value="1"/>
</dbReference>
<dbReference type="InterPro" id="IPR023393">
    <property type="entry name" value="START-like_dom_sf"/>
</dbReference>
<dbReference type="GeneID" id="76202458"/>
<sequence>MTDNATSDETEIETKESSLIIRRTFAASRERVWKAWTDPEQVIQWWGPNGFTTTVHEMDVKPDGVWRFVMHGPDGVDYPNEIVYDEIVEPERLVYTHRSNEENDPGSFQVTVTFVEQEDTKTELTMRQLYKSAAEFDKSVEEFGAIEGAIQTLDHLAEYVEQFEETSP</sequence>